<feature type="region of interest" description="Disordered" evidence="1">
    <location>
        <begin position="103"/>
        <end position="161"/>
    </location>
</feature>
<proteinExistence type="predicted"/>
<feature type="non-terminal residue" evidence="3">
    <location>
        <position position="1"/>
    </location>
</feature>
<feature type="non-terminal residue" evidence="3">
    <location>
        <position position="161"/>
    </location>
</feature>
<protein>
    <recommendedName>
        <fullName evidence="2">CCHC-type domain-containing protein</fullName>
    </recommendedName>
</protein>
<feature type="compositionally biased region" description="Acidic residues" evidence="1">
    <location>
        <begin position="152"/>
        <end position="161"/>
    </location>
</feature>
<evidence type="ECO:0000256" key="1">
    <source>
        <dbReference type="SAM" id="MobiDB-lite"/>
    </source>
</evidence>
<sequence>RCAEDTDIEEHIRVMRTYQQELATLQKPLPDEDFSYALLTSLPESWNNFISAISEDIIKDPAKLISRILSELQRLREQAGVSTALPAVDKSTAKCYTCGRVGHFASDHGKQNEHSKEEKGKRESDGKDRRGKGNQWKKGRGKGYRANVAQDSDSDDEDFMF</sequence>
<accession>A0AAD6TS08</accession>
<evidence type="ECO:0000259" key="2">
    <source>
        <dbReference type="Pfam" id="PF00098"/>
    </source>
</evidence>
<gene>
    <name evidence="4" type="ORF">B0H15DRAFT_735277</name>
    <name evidence="3" type="ORF">B0H15DRAFT_764822</name>
</gene>
<dbReference type="GO" id="GO:0003676">
    <property type="term" value="F:nucleic acid binding"/>
    <property type="evidence" value="ECO:0007669"/>
    <property type="project" value="InterPro"/>
</dbReference>
<dbReference type="Proteomes" id="UP001222325">
    <property type="component" value="Unassembled WGS sequence"/>
</dbReference>
<feature type="domain" description="CCHC-type" evidence="2">
    <location>
        <begin position="94"/>
        <end position="107"/>
    </location>
</feature>
<name>A0AAD6TS08_9AGAR</name>
<evidence type="ECO:0000313" key="3">
    <source>
        <dbReference type="EMBL" id="KAJ7070298.1"/>
    </source>
</evidence>
<dbReference type="EMBL" id="JARJCN010000007">
    <property type="protein sequence ID" value="KAJ7099259.1"/>
    <property type="molecule type" value="Genomic_DNA"/>
</dbReference>
<feature type="compositionally biased region" description="Basic residues" evidence="1">
    <location>
        <begin position="129"/>
        <end position="143"/>
    </location>
</feature>
<dbReference type="AlphaFoldDB" id="A0AAD6TS08"/>
<reference evidence="3" key="1">
    <citation type="submission" date="2023-03" db="EMBL/GenBank/DDBJ databases">
        <title>Massive genome expansion in bonnet fungi (Mycena s.s.) driven by repeated elements and novel gene families across ecological guilds.</title>
        <authorList>
            <consortium name="Lawrence Berkeley National Laboratory"/>
            <person name="Harder C.B."/>
            <person name="Miyauchi S."/>
            <person name="Viragh M."/>
            <person name="Kuo A."/>
            <person name="Thoen E."/>
            <person name="Andreopoulos B."/>
            <person name="Lu D."/>
            <person name="Skrede I."/>
            <person name="Drula E."/>
            <person name="Henrissat B."/>
            <person name="Morin E."/>
            <person name="Kohler A."/>
            <person name="Barry K."/>
            <person name="LaButti K."/>
            <person name="Morin E."/>
            <person name="Salamov A."/>
            <person name="Lipzen A."/>
            <person name="Mereny Z."/>
            <person name="Hegedus B."/>
            <person name="Baldrian P."/>
            <person name="Stursova M."/>
            <person name="Weitz H."/>
            <person name="Taylor A."/>
            <person name="Grigoriev I.V."/>
            <person name="Nagy L.G."/>
            <person name="Martin F."/>
            <person name="Kauserud H."/>
        </authorList>
    </citation>
    <scope>NUCLEOTIDE SEQUENCE</scope>
    <source>
        <strain evidence="3">CBHHK173m</strain>
    </source>
</reference>
<organism evidence="3 5">
    <name type="scientific">Mycena belliarum</name>
    <dbReference type="NCBI Taxonomy" id="1033014"/>
    <lineage>
        <taxon>Eukaryota</taxon>
        <taxon>Fungi</taxon>
        <taxon>Dikarya</taxon>
        <taxon>Basidiomycota</taxon>
        <taxon>Agaricomycotina</taxon>
        <taxon>Agaricomycetes</taxon>
        <taxon>Agaricomycetidae</taxon>
        <taxon>Agaricales</taxon>
        <taxon>Marasmiineae</taxon>
        <taxon>Mycenaceae</taxon>
        <taxon>Mycena</taxon>
    </lineage>
</organism>
<dbReference type="Pfam" id="PF00098">
    <property type="entry name" value="zf-CCHC"/>
    <property type="match status" value="1"/>
</dbReference>
<dbReference type="InterPro" id="IPR001878">
    <property type="entry name" value="Znf_CCHC"/>
</dbReference>
<evidence type="ECO:0000313" key="4">
    <source>
        <dbReference type="EMBL" id="KAJ7099259.1"/>
    </source>
</evidence>
<feature type="compositionally biased region" description="Basic and acidic residues" evidence="1">
    <location>
        <begin position="105"/>
        <end position="128"/>
    </location>
</feature>
<evidence type="ECO:0000313" key="5">
    <source>
        <dbReference type="Proteomes" id="UP001222325"/>
    </source>
</evidence>
<dbReference type="EMBL" id="JARJCN010000132">
    <property type="protein sequence ID" value="KAJ7070298.1"/>
    <property type="molecule type" value="Genomic_DNA"/>
</dbReference>
<comment type="caution">
    <text evidence="3">The sequence shown here is derived from an EMBL/GenBank/DDBJ whole genome shotgun (WGS) entry which is preliminary data.</text>
</comment>
<dbReference type="GO" id="GO:0008270">
    <property type="term" value="F:zinc ion binding"/>
    <property type="evidence" value="ECO:0007669"/>
    <property type="project" value="InterPro"/>
</dbReference>
<dbReference type="Pfam" id="PF14223">
    <property type="entry name" value="Retrotran_gag_2"/>
    <property type="match status" value="1"/>
</dbReference>
<keyword evidence="5" id="KW-1185">Reference proteome</keyword>